<gene>
    <name evidence="8" type="ORF">B0H63DRAFT_197295</name>
</gene>
<keyword evidence="2" id="KW-0862">Zinc</keyword>
<evidence type="ECO:0000256" key="6">
    <source>
        <dbReference type="SAM" id="MobiDB-lite"/>
    </source>
</evidence>
<dbReference type="GO" id="GO:0008270">
    <property type="term" value="F:zinc ion binding"/>
    <property type="evidence" value="ECO:0007669"/>
    <property type="project" value="InterPro"/>
</dbReference>
<feature type="region of interest" description="Disordered" evidence="6">
    <location>
        <begin position="115"/>
        <end position="146"/>
    </location>
</feature>
<comment type="caution">
    <text evidence="8">The sequence shown here is derived from an EMBL/GenBank/DDBJ whole genome shotgun (WGS) entry which is preliminary data.</text>
</comment>
<accession>A0AAE0TVK0</accession>
<dbReference type="InterPro" id="IPR036864">
    <property type="entry name" value="Zn2-C6_fun-type_DNA-bd_sf"/>
</dbReference>
<dbReference type="SUPFAM" id="SSF57701">
    <property type="entry name" value="Zn2/Cys6 DNA-binding domain"/>
    <property type="match status" value="1"/>
</dbReference>
<keyword evidence="1" id="KW-0479">Metal-binding</keyword>
<dbReference type="PROSITE" id="PS00463">
    <property type="entry name" value="ZN2_CY6_FUNGAL_1"/>
    <property type="match status" value="1"/>
</dbReference>
<evidence type="ECO:0000313" key="8">
    <source>
        <dbReference type="EMBL" id="KAK3381156.1"/>
    </source>
</evidence>
<dbReference type="PANTHER" id="PTHR47660">
    <property type="entry name" value="TRANSCRIPTION FACTOR WITH C2H2 AND ZN(2)-CYS(6) DNA BINDING DOMAIN (EUROFUNG)-RELATED-RELATED"/>
    <property type="match status" value="1"/>
</dbReference>
<evidence type="ECO:0000256" key="1">
    <source>
        <dbReference type="ARBA" id="ARBA00022723"/>
    </source>
</evidence>
<organism evidence="8 9">
    <name type="scientific">Podospora didyma</name>
    <dbReference type="NCBI Taxonomy" id="330526"/>
    <lineage>
        <taxon>Eukaryota</taxon>
        <taxon>Fungi</taxon>
        <taxon>Dikarya</taxon>
        <taxon>Ascomycota</taxon>
        <taxon>Pezizomycotina</taxon>
        <taxon>Sordariomycetes</taxon>
        <taxon>Sordariomycetidae</taxon>
        <taxon>Sordariales</taxon>
        <taxon>Podosporaceae</taxon>
        <taxon>Podospora</taxon>
    </lineage>
</organism>
<dbReference type="InterPro" id="IPR001138">
    <property type="entry name" value="Zn2Cys6_DnaBD"/>
</dbReference>
<evidence type="ECO:0000256" key="2">
    <source>
        <dbReference type="ARBA" id="ARBA00022833"/>
    </source>
</evidence>
<evidence type="ECO:0000256" key="4">
    <source>
        <dbReference type="ARBA" id="ARBA00023163"/>
    </source>
</evidence>
<proteinExistence type="predicted"/>
<dbReference type="SMART" id="SM00066">
    <property type="entry name" value="GAL4"/>
    <property type="match status" value="1"/>
</dbReference>
<dbReference type="CDD" id="cd00067">
    <property type="entry name" value="GAL4"/>
    <property type="match status" value="1"/>
</dbReference>
<reference evidence="8" key="2">
    <citation type="submission" date="2023-06" db="EMBL/GenBank/DDBJ databases">
        <authorList>
            <consortium name="Lawrence Berkeley National Laboratory"/>
            <person name="Haridas S."/>
            <person name="Hensen N."/>
            <person name="Bonometti L."/>
            <person name="Westerberg I."/>
            <person name="Brannstrom I.O."/>
            <person name="Guillou S."/>
            <person name="Cros-Aarteil S."/>
            <person name="Calhoun S."/>
            <person name="Kuo A."/>
            <person name="Mondo S."/>
            <person name="Pangilinan J."/>
            <person name="Riley R."/>
            <person name="LaButti K."/>
            <person name="Andreopoulos B."/>
            <person name="Lipzen A."/>
            <person name="Chen C."/>
            <person name="Yanf M."/>
            <person name="Daum C."/>
            <person name="Ng V."/>
            <person name="Clum A."/>
            <person name="Steindorff A."/>
            <person name="Ohm R."/>
            <person name="Martin F."/>
            <person name="Silar P."/>
            <person name="Natvig D."/>
            <person name="Lalanne C."/>
            <person name="Gautier V."/>
            <person name="Ament-velasquez S.L."/>
            <person name="Kruys A."/>
            <person name="Hutchinson M.I."/>
            <person name="Powell A.J."/>
            <person name="Barry K."/>
            <person name="Miller A.N."/>
            <person name="Grigoriev I.V."/>
            <person name="Debuchy R."/>
            <person name="Gladieux P."/>
            <person name="Thoren M.H."/>
            <person name="Johannesson H."/>
        </authorList>
    </citation>
    <scope>NUCLEOTIDE SEQUENCE</scope>
    <source>
        <strain evidence="8">CBS 232.78</strain>
    </source>
</reference>
<evidence type="ECO:0000256" key="5">
    <source>
        <dbReference type="ARBA" id="ARBA00023242"/>
    </source>
</evidence>
<dbReference type="GO" id="GO:0000981">
    <property type="term" value="F:DNA-binding transcription factor activity, RNA polymerase II-specific"/>
    <property type="evidence" value="ECO:0007669"/>
    <property type="project" value="InterPro"/>
</dbReference>
<dbReference type="Gene3D" id="4.10.240.10">
    <property type="entry name" value="Zn(2)-C6 fungal-type DNA-binding domain"/>
    <property type="match status" value="1"/>
</dbReference>
<dbReference type="PROSITE" id="PS50048">
    <property type="entry name" value="ZN2_CY6_FUNGAL_2"/>
    <property type="match status" value="1"/>
</dbReference>
<feature type="compositionally biased region" description="Polar residues" evidence="6">
    <location>
        <begin position="119"/>
        <end position="145"/>
    </location>
</feature>
<keyword evidence="3" id="KW-0805">Transcription regulation</keyword>
<protein>
    <recommendedName>
        <fullName evidence="7">Zn(2)-C6 fungal-type domain-containing protein</fullName>
    </recommendedName>
</protein>
<evidence type="ECO:0000256" key="3">
    <source>
        <dbReference type="ARBA" id="ARBA00023015"/>
    </source>
</evidence>
<evidence type="ECO:0000259" key="7">
    <source>
        <dbReference type="PROSITE" id="PS50048"/>
    </source>
</evidence>
<evidence type="ECO:0000313" key="9">
    <source>
        <dbReference type="Proteomes" id="UP001285441"/>
    </source>
</evidence>
<keyword evidence="9" id="KW-1185">Reference proteome</keyword>
<dbReference type="AlphaFoldDB" id="A0AAE0TVK0"/>
<sequence length="483" mass="54884">MPISRKKACESCRSSKARCNRALPCSRCLERHLECAYERPQPFRYRQGQSLRAITCHVAPEFEELEENDLVDDGVLVSPRLTNWALNTVDMPTPATLDFSLFDSTPLWYETLPPMNPDAPSSVTPVTNAPESDISQEPPSHTQPRQWMKSLASLSMRQSMELTQSLSPETPKSLVLCRRKLANMEQYLTSKILFGQMTSYPIMMINKKGVLPPFIHPQCVLEGKSAQECIARGNGNHTCLSQPLAICASLLHMFFTRTPTSSPFVWQSIYQHQQQLFRESKSYGVQELIELLQTAVIYILIQTLDPESIQVNDTISLIRTTSGIGKRLHGLGGYQGYWIERPNDMSRQEWALRESARRTICLLYGIELVFDVMIGRTTSYCGGYTEVPLPSVRSLWDPVEDSTLWKNRYDADSLADSITGQQPHSIDLTIGDLMTLVPRHGMSTNSQGDHERGLRLVRLEKWCEELDDFGSLMWMAVMMRQPR</sequence>
<dbReference type="Pfam" id="PF00172">
    <property type="entry name" value="Zn_clus"/>
    <property type="match status" value="1"/>
</dbReference>
<dbReference type="Proteomes" id="UP001285441">
    <property type="component" value="Unassembled WGS sequence"/>
</dbReference>
<feature type="domain" description="Zn(2)-C6 fungal-type" evidence="7">
    <location>
        <begin position="8"/>
        <end position="37"/>
    </location>
</feature>
<reference evidence="8" key="1">
    <citation type="journal article" date="2023" name="Mol. Phylogenet. Evol.">
        <title>Genome-scale phylogeny and comparative genomics of the fungal order Sordariales.</title>
        <authorList>
            <person name="Hensen N."/>
            <person name="Bonometti L."/>
            <person name="Westerberg I."/>
            <person name="Brannstrom I.O."/>
            <person name="Guillou S."/>
            <person name="Cros-Aarteil S."/>
            <person name="Calhoun S."/>
            <person name="Haridas S."/>
            <person name="Kuo A."/>
            <person name="Mondo S."/>
            <person name="Pangilinan J."/>
            <person name="Riley R."/>
            <person name="LaButti K."/>
            <person name="Andreopoulos B."/>
            <person name="Lipzen A."/>
            <person name="Chen C."/>
            <person name="Yan M."/>
            <person name="Daum C."/>
            <person name="Ng V."/>
            <person name="Clum A."/>
            <person name="Steindorff A."/>
            <person name="Ohm R.A."/>
            <person name="Martin F."/>
            <person name="Silar P."/>
            <person name="Natvig D.O."/>
            <person name="Lalanne C."/>
            <person name="Gautier V."/>
            <person name="Ament-Velasquez S.L."/>
            <person name="Kruys A."/>
            <person name="Hutchinson M.I."/>
            <person name="Powell A.J."/>
            <person name="Barry K."/>
            <person name="Miller A.N."/>
            <person name="Grigoriev I.V."/>
            <person name="Debuchy R."/>
            <person name="Gladieux P."/>
            <person name="Hiltunen Thoren M."/>
            <person name="Johannesson H."/>
        </authorList>
    </citation>
    <scope>NUCLEOTIDE SEQUENCE</scope>
    <source>
        <strain evidence="8">CBS 232.78</strain>
    </source>
</reference>
<keyword evidence="4" id="KW-0804">Transcription</keyword>
<dbReference type="EMBL" id="JAULSW010000005">
    <property type="protein sequence ID" value="KAK3381156.1"/>
    <property type="molecule type" value="Genomic_DNA"/>
</dbReference>
<keyword evidence="5" id="KW-0539">Nucleus</keyword>
<name>A0AAE0TVK0_9PEZI</name>